<accession>J3Z2Q0</accession>
<dbReference type="HOGENOM" id="CLU_3047887_0_0_6"/>
<protein>
    <submittedName>
        <fullName evidence="1">Uncharacterized protein</fullName>
    </submittedName>
</protein>
<evidence type="ECO:0000313" key="1">
    <source>
        <dbReference type="EMBL" id="AFP84474.1"/>
    </source>
</evidence>
<dbReference type="AlphaFoldDB" id="J3Z2Q0"/>
<dbReference type="Gene3D" id="3.40.50.720">
    <property type="entry name" value="NAD(P)-binding Rossmann-like Domain"/>
    <property type="match status" value="1"/>
</dbReference>
<proteinExistence type="predicted"/>
<dbReference type="KEGG" id="sect:A359_00690"/>
<gene>
    <name evidence="1" type="ORF">A359_00690</name>
</gene>
<organism evidence="1 2">
    <name type="scientific">secondary endosymbiont of Ctenarytaina eucalypti</name>
    <dbReference type="NCBI Taxonomy" id="1199245"/>
    <lineage>
        <taxon>Bacteria</taxon>
        <taxon>Pseudomonadati</taxon>
        <taxon>Pseudomonadota</taxon>
        <taxon>Gammaproteobacteria</taxon>
        <taxon>Enterobacterales</taxon>
        <taxon>Enterobacteriaceae</taxon>
        <taxon>aphid secondary symbionts</taxon>
    </lineage>
</organism>
<evidence type="ECO:0000313" key="2">
    <source>
        <dbReference type="Proteomes" id="UP000003936"/>
    </source>
</evidence>
<name>J3Z2Q0_9ENTR</name>
<reference evidence="1 2" key="1">
    <citation type="journal article" date="2012" name="Mol. Biol. Evol.">
        <title>Genome reduction and co-evolution between the primary and secondary bacterial symbionts of psyllids.</title>
        <authorList>
            <person name="Sloan D.B."/>
            <person name="Moran N.A."/>
        </authorList>
    </citation>
    <scope>NUCLEOTIDE SEQUENCE [LARGE SCALE GENOMIC DNA]</scope>
    <source>
        <strain evidence="1">Ceuc_S</strain>
    </source>
</reference>
<dbReference type="Proteomes" id="UP000003936">
    <property type="component" value="Chromosome"/>
</dbReference>
<dbReference type="STRING" id="1199245.A359_00690"/>
<dbReference type="EMBL" id="CP003546">
    <property type="protein sequence ID" value="AFP84474.1"/>
    <property type="molecule type" value="Genomic_DNA"/>
</dbReference>
<keyword evidence="2" id="KW-1185">Reference proteome</keyword>
<sequence length="54" mass="6099">MSILINKNITVIVQLFIQRYSVFHFKQALAYGTKILGGITLGETFDRTSEFAGF</sequence>